<dbReference type="VEuPathDB" id="FungiDB:PSHT_08558"/>
<organism evidence="1 2">
    <name type="scientific">Puccinia striiformis</name>
    <dbReference type="NCBI Taxonomy" id="27350"/>
    <lineage>
        <taxon>Eukaryota</taxon>
        <taxon>Fungi</taxon>
        <taxon>Dikarya</taxon>
        <taxon>Basidiomycota</taxon>
        <taxon>Pucciniomycotina</taxon>
        <taxon>Pucciniomycetes</taxon>
        <taxon>Pucciniales</taxon>
        <taxon>Pucciniaceae</taxon>
        <taxon>Puccinia</taxon>
    </lineage>
</organism>
<accession>A0A2S4VMU6</accession>
<dbReference type="OrthoDB" id="2517013at2759"/>
<name>A0A2S4VMU6_9BASI</name>
<dbReference type="EMBL" id="PKSM01000115">
    <property type="protein sequence ID" value="POW10874.1"/>
    <property type="molecule type" value="Genomic_DNA"/>
</dbReference>
<gene>
    <name evidence="1" type="ORF">PSHT_08558</name>
</gene>
<dbReference type="AlphaFoldDB" id="A0A2S4VMU6"/>
<proteinExistence type="predicted"/>
<dbReference type="Proteomes" id="UP000238274">
    <property type="component" value="Unassembled WGS sequence"/>
</dbReference>
<protein>
    <submittedName>
        <fullName evidence="1">Uncharacterized protein</fullName>
    </submittedName>
</protein>
<keyword evidence="2" id="KW-1185">Reference proteome</keyword>
<dbReference type="VEuPathDB" id="FungiDB:PSTT_16552"/>
<comment type="caution">
    <text evidence="1">The sequence shown here is derived from an EMBL/GenBank/DDBJ whole genome shotgun (WGS) entry which is preliminary data.</text>
</comment>
<evidence type="ECO:0000313" key="1">
    <source>
        <dbReference type="EMBL" id="POW10874.1"/>
    </source>
</evidence>
<reference evidence="1 2" key="1">
    <citation type="submission" date="2017-12" db="EMBL/GenBank/DDBJ databases">
        <title>Gene loss provides genomic basis for host adaptation in cereal stripe rust fungi.</title>
        <authorList>
            <person name="Xia C."/>
        </authorList>
    </citation>
    <scope>NUCLEOTIDE SEQUENCE [LARGE SCALE GENOMIC DNA]</scope>
    <source>
        <strain evidence="1 2">93TX-2</strain>
    </source>
</reference>
<evidence type="ECO:0000313" key="2">
    <source>
        <dbReference type="Proteomes" id="UP000238274"/>
    </source>
</evidence>
<reference evidence="2" key="2">
    <citation type="journal article" date="2018" name="BMC Genomics">
        <title>Genomic insights into host adaptation between the wheat stripe rust pathogen (Puccinia striiformis f. sp. tritici) and the barley stripe rust pathogen (Puccinia striiformis f. sp. hordei).</title>
        <authorList>
            <person name="Xia C."/>
            <person name="Wang M."/>
            <person name="Yin C."/>
            <person name="Cornejo O.E."/>
            <person name="Hulbert S.H."/>
            <person name="Chen X."/>
        </authorList>
    </citation>
    <scope>NUCLEOTIDE SEQUENCE [LARGE SCALE GENOMIC DNA]</scope>
    <source>
        <strain evidence="2">93TX-2</strain>
    </source>
</reference>
<reference evidence="2" key="3">
    <citation type="journal article" date="2018" name="Mol. Plant Microbe Interact.">
        <title>Genome sequence resources for the wheat stripe rust pathogen (Puccinia striiformis f. sp. tritici) and the barley stripe rust pathogen (Puccinia striiformis f. sp. hordei).</title>
        <authorList>
            <person name="Xia C."/>
            <person name="Wang M."/>
            <person name="Yin C."/>
            <person name="Cornejo O.E."/>
            <person name="Hulbert S.H."/>
            <person name="Chen X."/>
        </authorList>
    </citation>
    <scope>NUCLEOTIDE SEQUENCE [LARGE SCALE GENOMIC DNA]</scope>
    <source>
        <strain evidence="2">93TX-2</strain>
    </source>
</reference>
<sequence>MRKRPLEPIYNEDGLIPVGLPEDCYSADFKRLEMAPPIFEMIDDFNYILPQDDENFHIHATRARIELVNESSKTDSEEEEDKGEFEESFIVKMVEDEEEL</sequence>